<proteinExistence type="predicted"/>
<evidence type="ECO:0000256" key="1">
    <source>
        <dbReference type="SAM" id="MobiDB-lite"/>
    </source>
</evidence>
<dbReference type="Proteomes" id="UP000826271">
    <property type="component" value="Unassembled WGS sequence"/>
</dbReference>
<organism evidence="2 3">
    <name type="scientific">Buddleja alternifolia</name>
    <dbReference type="NCBI Taxonomy" id="168488"/>
    <lineage>
        <taxon>Eukaryota</taxon>
        <taxon>Viridiplantae</taxon>
        <taxon>Streptophyta</taxon>
        <taxon>Embryophyta</taxon>
        <taxon>Tracheophyta</taxon>
        <taxon>Spermatophyta</taxon>
        <taxon>Magnoliopsida</taxon>
        <taxon>eudicotyledons</taxon>
        <taxon>Gunneridae</taxon>
        <taxon>Pentapetalae</taxon>
        <taxon>asterids</taxon>
        <taxon>lamiids</taxon>
        <taxon>Lamiales</taxon>
        <taxon>Scrophulariaceae</taxon>
        <taxon>Buddlejeae</taxon>
        <taxon>Buddleja</taxon>
    </lineage>
</organism>
<keyword evidence="3" id="KW-1185">Reference proteome</keyword>
<sequence>MLADTPFKDISDAATSSKKQVLAGLGSKEGRKAAGSCEEGGQRSASIHEMASSCQKSKEEDDLEAEIEDFTAAGETYFKEVKKEESCENESVGGYNNGLLSAAKRSPDEIGVYDDGLLSGAKRSPDGIGNFHESDEFEYIKLGALLKIILVLVVKLQEFPFQNIKMVVLEEEEEEQEGFISKWDYNKLYFEWNLYCSIFPDEDESAVDKFLKMISNLRLSCPVLRRGGAYSSFAIYHLVISILKPVIEYRRIQNFYKPVGEVDVRFAIRDDSLETMVMLSFLLQKK</sequence>
<feature type="region of interest" description="Disordered" evidence="1">
    <location>
        <begin position="16"/>
        <end position="65"/>
    </location>
</feature>
<reference evidence="2" key="1">
    <citation type="submission" date="2019-10" db="EMBL/GenBank/DDBJ databases">
        <authorList>
            <person name="Zhang R."/>
            <person name="Pan Y."/>
            <person name="Wang J."/>
            <person name="Ma R."/>
            <person name="Yu S."/>
        </authorList>
    </citation>
    <scope>NUCLEOTIDE SEQUENCE</scope>
    <source>
        <strain evidence="2">LA-IB0</strain>
        <tissue evidence="2">Leaf</tissue>
    </source>
</reference>
<name>A0AAV6Y5K4_9LAMI</name>
<comment type="caution">
    <text evidence="2">The sequence shown here is derived from an EMBL/GenBank/DDBJ whole genome shotgun (WGS) entry which is preliminary data.</text>
</comment>
<accession>A0AAV6Y5K4</accession>
<protein>
    <submittedName>
        <fullName evidence="2">Uncharacterized protein</fullName>
    </submittedName>
</protein>
<evidence type="ECO:0000313" key="2">
    <source>
        <dbReference type="EMBL" id="KAG8388054.1"/>
    </source>
</evidence>
<dbReference type="EMBL" id="WHWC01000002">
    <property type="protein sequence ID" value="KAG8388054.1"/>
    <property type="molecule type" value="Genomic_DNA"/>
</dbReference>
<dbReference type="AlphaFoldDB" id="A0AAV6Y5K4"/>
<evidence type="ECO:0000313" key="3">
    <source>
        <dbReference type="Proteomes" id="UP000826271"/>
    </source>
</evidence>
<gene>
    <name evidence="2" type="ORF">BUALT_Bualt02G0085300</name>
</gene>